<keyword evidence="1" id="KW-0472">Membrane</keyword>
<keyword evidence="1" id="KW-0812">Transmembrane</keyword>
<evidence type="ECO:0000256" key="1">
    <source>
        <dbReference type="SAM" id="Phobius"/>
    </source>
</evidence>
<organism evidence="2 3">
    <name type="scientific">Paraglaciecola arctica BSs20135</name>
    <dbReference type="NCBI Taxonomy" id="493475"/>
    <lineage>
        <taxon>Bacteria</taxon>
        <taxon>Pseudomonadati</taxon>
        <taxon>Pseudomonadota</taxon>
        <taxon>Gammaproteobacteria</taxon>
        <taxon>Alteromonadales</taxon>
        <taxon>Alteromonadaceae</taxon>
        <taxon>Paraglaciecola</taxon>
    </lineage>
</organism>
<dbReference type="OrthoDB" id="5593857at2"/>
<dbReference type="eggNOG" id="COG4967">
    <property type="taxonomic scope" value="Bacteria"/>
</dbReference>
<name>K6Z580_9ALTE</name>
<gene>
    <name evidence="2" type="primary">mshD</name>
    <name evidence="2" type="ORF">GARC_1618</name>
</gene>
<dbReference type="NCBIfam" id="TIGR02532">
    <property type="entry name" value="IV_pilin_GFxxxE"/>
    <property type="match status" value="1"/>
</dbReference>
<dbReference type="PROSITE" id="PS00409">
    <property type="entry name" value="PROKAR_NTER_METHYL"/>
    <property type="match status" value="1"/>
</dbReference>
<protein>
    <submittedName>
        <fullName evidence="2">MSHA pilin protein MshD</fullName>
    </submittedName>
</protein>
<evidence type="ECO:0000313" key="2">
    <source>
        <dbReference type="EMBL" id="GAC18590.1"/>
    </source>
</evidence>
<dbReference type="InterPro" id="IPR012902">
    <property type="entry name" value="N_methyl_site"/>
</dbReference>
<dbReference type="AlphaFoldDB" id="K6Z580"/>
<dbReference type="STRING" id="493475.GARC_1618"/>
<proteinExistence type="predicted"/>
<evidence type="ECO:0000313" key="3">
    <source>
        <dbReference type="Proteomes" id="UP000006327"/>
    </source>
</evidence>
<dbReference type="Pfam" id="PF07963">
    <property type="entry name" value="N_methyl"/>
    <property type="match status" value="1"/>
</dbReference>
<accession>K6Z580</accession>
<comment type="caution">
    <text evidence="2">The sequence shown here is derived from an EMBL/GenBank/DDBJ whole genome shotgun (WGS) entry which is preliminary data.</text>
</comment>
<keyword evidence="1" id="KW-1133">Transmembrane helix</keyword>
<dbReference type="EMBL" id="BAEO01000019">
    <property type="protein sequence ID" value="GAC18590.1"/>
    <property type="molecule type" value="Genomic_DNA"/>
</dbReference>
<keyword evidence="3" id="KW-1185">Reference proteome</keyword>
<dbReference type="Proteomes" id="UP000006327">
    <property type="component" value="Unassembled WGS sequence"/>
</dbReference>
<sequence>MLVNKAKGFTLIELVIGMVVFSIALVLFTSLIVPQAIRSVDPIFQVRATELGQSLINEIVSKSFDEASDRVGGSVLCSNTVAPLCTTSNNLGAEEGAVNRENFDDVDDYNNLSESDENIKNTLNESVTLGGVNLYQGFSAAVVVIYDDNMDGIDDAISGGGGYIGRTKLVTVTITTPNDEEIIFSTFRSNY</sequence>
<reference evidence="2 3" key="1">
    <citation type="journal article" date="2017" name="Antonie Van Leeuwenhoek">
        <title>Rhizobium rhizosphaerae sp. nov., a novel species isolated from rice rhizosphere.</title>
        <authorList>
            <person name="Zhao J.J."/>
            <person name="Zhang J."/>
            <person name="Zhang R.J."/>
            <person name="Zhang C.W."/>
            <person name="Yin H.Q."/>
            <person name="Zhang X.X."/>
        </authorList>
    </citation>
    <scope>NUCLEOTIDE SEQUENCE [LARGE SCALE GENOMIC DNA]</scope>
    <source>
        <strain evidence="2 3">BSs20135</strain>
    </source>
</reference>
<feature type="transmembrane region" description="Helical" evidence="1">
    <location>
        <begin position="12"/>
        <end position="33"/>
    </location>
</feature>
<dbReference type="RefSeq" id="WP_007618568.1">
    <property type="nucleotide sequence ID" value="NZ_BAEO01000019.1"/>
</dbReference>